<feature type="domain" description="Polysaccharide chain length determinant N-terminal" evidence="8">
    <location>
        <begin position="18"/>
        <end position="82"/>
    </location>
</feature>
<dbReference type="PANTHER" id="PTHR32309:SF13">
    <property type="entry name" value="FERRIC ENTEROBACTIN TRANSPORT PROTEIN FEPE"/>
    <property type="match status" value="1"/>
</dbReference>
<feature type="transmembrane region" description="Helical" evidence="7">
    <location>
        <begin position="412"/>
        <end position="433"/>
    </location>
</feature>
<evidence type="ECO:0000256" key="4">
    <source>
        <dbReference type="ARBA" id="ARBA00022989"/>
    </source>
</evidence>
<dbReference type="Pfam" id="PF02706">
    <property type="entry name" value="Wzz"/>
    <property type="match status" value="1"/>
</dbReference>
<keyword evidence="4 7" id="KW-1133">Transmembrane helix</keyword>
<evidence type="ECO:0000256" key="5">
    <source>
        <dbReference type="ARBA" id="ARBA00023136"/>
    </source>
</evidence>
<dbReference type="RefSeq" id="WP_216320968.1">
    <property type="nucleotide sequence ID" value="NZ_JAHKRT010000002.1"/>
</dbReference>
<feature type="coiled-coil region" evidence="6">
    <location>
        <begin position="313"/>
        <end position="375"/>
    </location>
</feature>
<evidence type="ECO:0000256" key="6">
    <source>
        <dbReference type="SAM" id="Coils"/>
    </source>
</evidence>
<evidence type="ECO:0000313" key="10">
    <source>
        <dbReference type="Proteomes" id="UP000776276"/>
    </source>
</evidence>
<organism evidence="9 10">
    <name type="scientific">Sphingomonas quercus</name>
    <dbReference type="NCBI Taxonomy" id="2842451"/>
    <lineage>
        <taxon>Bacteria</taxon>
        <taxon>Pseudomonadati</taxon>
        <taxon>Pseudomonadota</taxon>
        <taxon>Alphaproteobacteria</taxon>
        <taxon>Sphingomonadales</taxon>
        <taxon>Sphingomonadaceae</taxon>
        <taxon>Sphingomonas</taxon>
    </lineage>
</organism>
<reference evidence="9 10" key="1">
    <citation type="submission" date="2021-06" db="EMBL/GenBank/DDBJ databases">
        <title>Sphingomonas sp. XMGL2, whole genome shotgun sequencing project.</title>
        <authorList>
            <person name="Zhao G."/>
            <person name="Shen L."/>
        </authorList>
    </citation>
    <scope>NUCLEOTIDE SEQUENCE [LARGE SCALE GENOMIC DNA]</scope>
    <source>
        <strain evidence="9 10">XMGL2</strain>
    </source>
</reference>
<protein>
    <submittedName>
        <fullName evidence="9">Lipopolysaccharide biosynthesis protein</fullName>
    </submittedName>
</protein>
<evidence type="ECO:0000256" key="1">
    <source>
        <dbReference type="ARBA" id="ARBA00004651"/>
    </source>
</evidence>
<keyword evidence="2" id="KW-1003">Cell membrane</keyword>
<accession>A0ABS6BIY4</accession>
<comment type="caution">
    <text evidence="9">The sequence shown here is derived from an EMBL/GenBank/DDBJ whole genome shotgun (WGS) entry which is preliminary data.</text>
</comment>
<comment type="subcellular location">
    <subcellularLocation>
        <location evidence="1">Cell membrane</location>
        <topology evidence="1">Multi-pass membrane protein</topology>
    </subcellularLocation>
</comment>
<feature type="coiled-coil region" evidence="6">
    <location>
        <begin position="174"/>
        <end position="208"/>
    </location>
</feature>
<dbReference type="EMBL" id="JAHKRT010000002">
    <property type="protein sequence ID" value="MBU3077184.1"/>
    <property type="molecule type" value="Genomic_DNA"/>
</dbReference>
<evidence type="ECO:0000256" key="7">
    <source>
        <dbReference type="SAM" id="Phobius"/>
    </source>
</evidence>
<name>A0ABS6BIY4_9SPHN</name>
<evidence type="ECO:0000256" key="2">
    <source>
        <dbReference type="ARBA" id="ARBA00022475"/>
    </source>
</evidence>
<evidence type="ECO:0000259" key="8">
    <source>
        <dbReference type="Pfam" id="PF02706"/>
    </source>
</evidence>
<keyword evidence="3 7" id="KW-0812">Transmembrane</keyword>
<sequence length="483" mass="51759">MSAAEAYASDEGDGSALLSNIHAILWQRKWLLLVPFVLCSIAGVAAAFLLPRSYESRAVLLVESQSLPVDIGTNGSVGEVIDRRIARIREQILSRPDLIALIQANDLYKASSHNQSLTDLVARMRSATDISPVEADIAPTRGGSSSIAFALTFNYPEPGPAQLVAQAFVDRLLRLDASETQKQAEDNVRFLQDQASSLQDQISAIEGEINRITGQNGMALANAGGSAFMFGTGATGFESQIAQIQRDNAQLSAQIGNGSVDRDPQVAAAEARLAAAKAIYADDHPDVKLAQSQLEAARRVASQQRSGDNDAAIRQQIANNNNLINQIRRQKDLQESRAATIMAAQARGPAVVQQVNQLQARADSLRGNLSRINASLVSAQSVVKLTGEQRAEHLTLIDPPVTPDKPTKPNRLILIAGGIFGGLALGLALVLLIELVMRPIRSVGTLTRLVGAPPLGVVPILSGKGSHPRTRGFRLWPFRRKQA</sequence>
<keyword evidence="5 7" id="KW-0472">Membrane</keyword>
<dbReference type="InterPro" id="IPR003856">
    <property type="entry name" value="LPS_length_determ_N"/>
</dbReference>
<dbReference type="Proteomes" id="UP000776276">
    <property type="component" value="Unassembled WGS sequence"/>
</dbReference>
<gene>
    <name evidence="9" type="ORF">KOF26_04825</name>
</gene>
<keyword evidence="10" id="KW-1185">Reference proteome</keyword>
<evidence type="ECO:0000313" key="9">
    <source>
        <dbReference type="EMBL" id="MBU3077184.1"/>
    </source>
</evidence>
<proteinExistence type="predicted"/>
<dbReference type="InterPro" id="IPR050445">
    <property type="entry name" value="Bact_polysacc_biosynth/exp"/>
</dbReference>
<keyword evidence="6" id="KW-0175">Coiled coil</keyword>
<evidence type="ECO:0000256" key="3">
    <source>
        <dbReference type="ARBA" id="ARBA00022692"/>
    </source>
</evidence>
<dbReference type="PANTHER" id="PTHR32309">
    <property type="entry name" value="TYROSINE-PROTEIN KINASE"/>
    <property type="match status" value="1"/>
</dbReference>
<feature type="transmembrane region" description="Helical" evidence="7">
    <location>
        <begin position="30"/>
        <end position="50"/>
    </location>
</feature>